<accession>A0A2L0EUJ7</accession>
<keyword evidence="1" id="KW-0732">Signal</keyword>
<feature type="chain" id="PRO_5014837102" evidence="1">
    <location>
        <begin position="22"/>
        <end position="848"/>
    </location>
</feature>
<dbReference type="Proteomes" id="UP000238348">
    <property type="component" value="Chromosome"/>
</dbReference>
<evidence type="ECO:0000256" key="1">
    <source>
        <dbReference type="SAM" id="SignalP"/>
    </source>
</evidence>
<gene>
    <name evidence="2" type="ORF">SOCE26_044180</name>
</gene>
<evidence type="ECO:0000313" key="2">
    <source>
        <dbReference type="EMBL" id="AUX42978.1"/>
    </source>
</evidence>
<organism evidence="2 3">
    <name type="scientific">Sorangium cellulosum</name>
    <name type="common">Polyangium cellulosum</name>
    <dbReference type="NCBI Taxonomy" id="56"/>
    <lineage>
        <taxon>Bacteria</taxon>
        <taxon>Pseudomonadati</taxon>
        <taxon>Myxococcota</taxon>
        <taxon>Polyangia</taxon>
        <taxon>Polyangiales</taxon>
        <taxon>Polyangiaceae</taxon>
        <taxon>Sorangium</taxon>
    </lineage>
</organism>
<sequence length="848" mass="85920">MRALRPALPLPLLLAAACHGAAPSARPAPGLALVSTPEGSVGRIEVRHLDARPRLALVSRDGDPSPAIVASVATDLGSVAATALASVVEARLRAAGFDVDARIDRSAFRVRLLVRDAARVEPFLRALAAAFAQPIAAGSPEVALAKERVQALRASPLDAPELSPVAACTGRLGLAGAEPVVDLSTPAGVRELDGWRAASLHAGGTAVAAVGPATFCEEAARAVERIDTWPRGRPPADVWPAADTVGVYATNQLARRAARVTVAARVASPQAAVAAAERLGAPGSPLRARLSALPSPFRTVEVLGVARPRGGCVSVTLEASDLPAAPPAETAAALAAAVARQELRRGLAAPPSPAVATRQILTAQDPREAGARAAWWALSGSAPGAPPERWATALGVPPSAEPPTPAAPGAPGERRFEVELGRALAAAAQPGIERRAAVERGQGEVWVLLASPCGVAEEGLYDAGATALAALAAVQTRRRELDVAIEPWVTADAVGVIAHAPFRDDRETPAELGRRVAGAAARTLAGTTVVPEALTLARAAALEHLEHLSGGRAAALEAFASAIAPDHPSWIEPFGVWDRVASSALETVQLRWQALAAGPLRIAVLANADASQATAAAEAAERWLAPRLAARTCGSPDGAVAPRVAHHDVRLPGGASLAQAVVGARLPPAPAARDLAELTVAALNGSDGLLAAALGAAASPAATAPALTAASPSAPAAASPPAGAVAAAPRRPLAARATARLVGGSRAAALAVEIRAPTADIGEASARVKELLAGLAQRATDADLARAEGLVARRERDALAEPRRRLINLWSGRAARTPPAKATLAAWRAFLAGALAADVIATVEARPD</sequence>
<proteinExistence type="predicted"/>
<dbReference type="OrthoDB" id="5486497at2"/>
<dbReference type="EMBL" id="CP012673">
    <property type="protein sequence ID" value="AUX42978.1"/>
    <property type="molecule type" value="Genomic_DNA"/>
</dbReference>
<dbReference type="RefSeq" id="WP_104981717.1">
    <property type="nucleotide sequence ID" value="NZ_CP012673.1"/>
</dbReference>
<dbReference type="AlphaFoldDB" id="A0A2L0EUJ7"/>
<reference evidence="2 3" key="1">
    <citation type="submission" date="2015-09" db="EMBL/GenBank/DDBJ databases">
        <title>Sorangium comparison.</title>
        <authorList>
            <person name="Zaburannyi N."/>
            <person name="Bunk B."/>
            <person name="Overmann J."/>
            <person name="Mueller R."/>
        </authorList>
    </citation>
    <scope>NUCLEOTIDE SEQUENCE [LARGE SCALE GENOMIC DNA]</scope>
    <source>
        <strain evidence="2 3">So ce26</strain>
    </source>
</reference>
<feature type="signal peptide" evidence="1">
    <location>
        <begin position="1"/>
        <end position="21"/>
    </location>
</feature>
<evidence type="ECO:0000313" key="3">
    <source>
        <dbReference type="Proteomes" id="UP000238348"/>
    </source>
</evidence>
<protein>
    <submittedName>
        <fullName evidence="2">Uncharacterized protein</fullName>
    </submittedName>
</protein>
<dbReference type="PROSITE" id="PS51257">
    <property type="entry name" value="PROKAR_LIPOPROTEIN"/>
    <property type="match status" value="1"/>
</dbReference>
<name>A0A2L0EUJ7_SORCE</name>